<accession>A0AAV2SVG6</accession>
<dbReference type="Pfam" id="PF00135">
    <property type="entry name" value="COesterase"/>
    <property type="match status" value="1"/>
</dbReference>
<name>A0AAV2SVG6_MEGNR</name>
<comment type="caution">
    <text evidence="3">The sequence shown here is derived from an EMBL/GenBank/DDBJ whole genome shotgun (WGS) entry which is preliminary data.</text>
</comment>
<dbReference type="EMBL" id="CAXKWB010124160">
    <property type="protein sequence ID" value="CAL4238677.1"/>
    <property type="molecule type" value="Genomic_DNA"/>
</dbReference>
<gene>
    <name evidence="3" type="ORF">MNOR_LOCUS40474</name>
</gene>
<dbReference type="Gene3D" id="3.40.50.1820">
    <property type="entry name" value="alpha/beta hydrolase"/>
    <property type="match status" value="1"/>
</dbReference>
<sequence length="112" mass="12445">MPLLQNHNVWGPRVDGDFVPAAPEVLLKEGRFKAVDIIAGVNSHEGAAWAGDFFLSPDDLSNFNKNFANLALVTLELRQQENNPLGMARAAFDFYLDQDESVAQHHVDKVIQ</sequence>
<dbReference type="Proteomes" id="UP001497623">
    <property type="component" value="Unassembled WGS sequence"/>
</dbReference>
<dbReference type="InterPro" id="IPR029058">
    <property type="entry name" value="AB_hydrolase_fold"/>
</dbReference>
<evidence type="ECO:0000259" key="2">
    <source>
        <dbReference type="Pfam" id="PF00135"/>
    </source>
</evidence>
<dbReference type="InterPro" id="IPR002018">
    <property type="entry name" value="CarbesteraseB"/>
</dbReference>
<dbReference type="AlphaFoldDB" id="A0AAV2SVG6"/>
<protein>
    <recommendedName>
        <fullName evidence="2">Carboxylesterase type B domain-containing protein</fullName>
    </recommendedName>
</protein>
<feature type="non-terminal residue" evidence="3">
    <location>
        <position position="112"/>
    </location>
</feature>
<reference evidence="3 4" key="1">
    <citation type="submission" date="2024-05" db="EMBL/GenBank/DDBJ databases">
        <authorList>
            <person name="Wallberg A."/>
        </authorList>
    </citation>
    <scope>NUCLEOTIDE SEQUENCE [LARGE SCALE GENOMIC DNA]</scope>
</reference>
<evidence type="ECO:0000256" key="1">
    <source>
        <dbReference type="ARBA" id="ARBA00023180"/>
    </source>
</evidence>
<keyword evidence="4" id="KW-1185">Reference proteome</keyword>
<evidence type="ECO:0000313" key="4">
    <source>
        <dbReference type="Proteomes" id="UP001497623"/>
    </source>
</evidence>
<organism evidence="3 4">
    <name type="scientific">Meganyctiphanes norvegica</name>
    <name type="common">Northern krill</name>
    <name type="synonym">Thysanopoda norvegica</name>
    <dbReference type="NCBI Taxonomy" id="48144"/>
    <lineage>
        <taxon>Eukaryota</taxon>
        <taxon>Metazoa</taxon>
        <taxon>Ecdysozoa</taxon>
        <taxon>Arthropoda</taxon>
        <taxon>Crustacea</taxon>
        <taxon>Multicrustacea</taxon>
        <taxon>Malacostraca</taxon>
        <taxon>Eumalacostraca</taxon>
        <taxon>Eucarida</taxon>
        <taxon>Euphausiacea</taxon>
        <taxon>Euphausiidae</taxon>
        <taxon>Meganyctiphanes</taxon>
    </lineage>
</organism>
<feature type="domain" description="Carboxylesterase type B" evidence="2">
    <location>
        <begin position="8"/>
        <end position="106"/>
    </location>
</feature>
<proteinExistence type="predicted"/>
<evidence type="ECO:0000313" key="3">
    <source>
        <dbReference type="EMBL" id="CAL4238677.1"/>
    </source>
</evidence>
<dbReference type="SUPFAM" id="SSF53474">
    <property type="entry name" value="alpha/beta-Hydrolases"/>
    <property type="match status" value="1"/>
</dbReference>
<keyword evidence="1" id="KW-0325">Glycoprotein</keyword>